<evidence type="ECO:0000313" key="3">
    <source>
        <dbReference type="Proteomes" id="UP000003824"/>
    </source>
</evidence>
<evidence type="ECO:0000256" key="1">
    <source>
        <dbReference type="SAM" id="SignalP"/>
    </source>
</evidence>
<dbReference type="eggNOG" id="ENOG5031HMV">
    <property type="taxonomic scope" value="Bacteria"/>
</dbReference>
<dbReference type="RefSeq" id="WP_004978711.1">
    <property type="nucleotide sequence ID" value="NZ_DS999641.1"/>
</dbReference>
<protein>
    <submittedName>
        <fullName evidence="2">Small secreted protein</fullName>
    </submittedName>
</protein>
<evidence type="ECO:0000313" key="2">
    <source>
        <dbReference type="EMBL" id="EFE64871.2"/>
    </source>
</evidence>
<proteinExistence type="predicted"/>
<accession>D5ZU37</accession>
<organism evidence="2 3">
    <name type="scientific">Streptomyces viridosporus (strain ATCC 14672 / DSM 40746 / JCM 4963 / KCTC 9882 / NRRL B-12104 / FH 1290)</name>
    <name type="common">Streptomyces ghanaensis</name>
    <dbReference type="NCBI Taxonomy" id="566461"/>
    <lineage>
        <taxon>Bacteria</taxon>
        <taxon>Bacillati</taxon>
        <taxon>Actinomycetota</taxon>
        <taxon>Actinomycetes</taxon>
        <taxon>Kitasatosporales</taxon>
        <taxon>Streptomycetaceae</taxon>
        <taxon>Streptomyces</taxon>
    </lineage>
</organism>
<name>D5ZU37_STRV1</name>
<feature type="chain" id="PRO_5003080324" evidence="1">
    <location>
        <begin position="31"/>
        <end position="173"/>
    </location>
</feature>
<reference evidence="3" key="1">
    <citation type="submission" date="2008-12" db="EMBL/GenBank/DDBJ databases">
        <title>Annotation of Streptomyces ghanaensis ATCC 14672.</title>
        <authorList>
            <consortium name="The Broad Institute Genome Sequencing Platform"/>
            <consortium name="Broad Institute Microbial Sequencing Center"/>
            <person name="Fischbach M."/>
            <person name="Ward D."/>
            <person name="Young S."/>
            <person name="Kodira C.D."/>
            <person name="Zeng Q."/>
            <person name="Koehrsen M."/>
            <person name="Godfrey P."/>
            <person name="Alvarado L."/>
            <person name="Berlin A.M."/>
            <person name="Borenstein D."/>
            <person name="Chen Z."/>
            <person name="Engels R."/>
            <person name="Freedman E."/>
            <person name="Gellesch M."/>
            <person name="Goldberg J."/>
            <person name="Griggs A."/>
            <person name="Gujja S."/>
            <person name="Heiman D.I."/>
            <person name="Hepburn T.A."/>
            <person name="Howarth C."/>
            <person name="Jen D."/>
            <person name="Larson L."/>
            <person name="Lewis B."/>
            <person name="Mehta T."/>
            <person name="Park D."/>
            <person name="Pearson M."/>
            <person name="Roberts A."/>
            <person name="Saif S."/>
            <person name="Shea T.D."/>
            <person name="Shenoy N."/>
            <person name="Sisk P."/>
            <person name="Stolte C."/>
            <person name="Sykes S.N."/>
            <person name="Walk T."/>
            <person name="White J."/>
            <person name="Yandava C."/>
            <person name="Straight P."/>
            <person name="Clardy J."/>
            <person name="Hung D."/>
            <person name="Kolter R."/>
            <person name="Mekalanos J."/>
            <person name="Walker S."/>
            <person name="Walsh C.T."/>
            <person name="Wieland B.L.C."/>
            <person name="Ilzarbe M."/>
            <person name="Galagan J."/>
            <person name="Nusbaum C."/>
            <person name="Birren B."/>
        </authorList>
    </citation>
    <scope>NUCLEOTIDE SEQUENCE [LARGE SCALE GENOMIC DNA]</scope>
    <source>
        <strain evidence="3">ATCC 14672 / DSM 40746 / JCM 4963 / KCTC 9882 / NRRL B-12104 / FH 1290</strain>
    </source>
</reference>
<dbReference type="Proteomes" id="UP000003824">
    <property type="component" value="Unassembled WGS sequence"/>
</dbReference>
<gene>
    <name evidence="2" type="ORF">SSFG_00125</name>
</gene>
<feature type="signal peptide" evidence="1">
    <location>
        <begin position="1"/>
        <end position="30"/>
    </location>
</feature>
<dbReference type="EMBL" id="DS999641">
    <property type="protein sequence ID" value="EFE64871.2"/>
    <property type="molecule type" value="Genomic_DNA"/>
</dbReference>
<dbReference type="AlphaFoldDB" id="D5ZU37"/>
<sequence>MTARRAFRRVVVAAAVIPAALLVGHTPAQAVELPPACQAALTEAQNKFPVQQFTVPDKVKTAILDELAALNETDQKALTETACAAWNRWATANGAAVARDLDTRYQNTDGLACTKFTTAAMGALKKYAPTIPAETRGLETVAKKVWSNAMQTLSAEATNATCRQSYNSVKAGW</sequence>
<keyword evidence="1" id="KW-0732">Signal</keyword>